<evidence type="ECO:0008006" key="4">
    <source>
        <dbReference type="Google" id="ProtNLM"/>
    </source>
</evidence>
<dbReference type="AlphaFoldDB" id="A0A6A7AA02"/>
<dbReference type="EMBL" id="MU006221">
    <property type="protein sequence ID" value="KAF2829539.1"/>
    <property type="molecule type" value="Genomic_DNA"/>
</dbReference>
<keyword evidence="3" id="KW-1185">Reference proteome</keyword>
<reference evidence="2" key="1">
    <citation type="journal article" date="2020" name="Stud. Mycol.">
        <title>101 Dothideomycetes genomes: a test case for predicting lifestyles and emergence of pathogens.</title>
        <authorList>
            <person name="Haridas S."/>
            <person name="Albert R."/>
            <person name="Binder M."/>
            <person name="Bloem J."/>
            <person name="Labutti K."/>
            <person name="Salamov A."/>
            <person name="Andreopoulos B."/>
            <person name="Baker S."/>
            <person name="Barry K."/>
            <person name="Bills G."/>
            <person name="Bluhm B."/>
            <person name="Cannon C."/>
            <person name="Castanera R."/>
            <person name="Culley D."/>
            <person name="Daum C."/>
            <person name="Ezra D."/>
            <person name="Gonzalez J."/>
            <person name="Henrissat B."/>
            <person name="Kuo A."/>
            <person name="Liang C."/>
            <person name="Lipzen A."/>
            <person name="Lutzoni F."/>
            <person name="Magnuson J."/>
            <person name="Mondo S."/>
            <person name="Nolan M."/>
            <person name="Ohm R."/>
            <person name="Pangilinan J."/>
            <person name="Park H.-J."/>
            <person name="Ramirez L."/>
            <person name="Alfaro M."/>
            <person name="Sun H."/>
            <person name="Tritt A."/>
            <person name="Yoshinaga Y."/>
            <person name="Zwiers L.-H."/>
            <person name="Turgeon B."/>
            <person name="Goodwin S."/>
            <person name="Spatafora J."/>
            <person name="Crous P."/>
            <person name="Grigoriev I."/>
        </authorList>
    </citation>
    <scope>NUCLEOTIDE SEQUENCE</scope>
    <source>
        <strain evidence="2">CBS 113818</strain>
    </source>
</reference>
<accession>A0A6A7AA02</accession>
<evidence type="ECO:0000313" key="2">
    <source>
        <dbReference type="EMBL" id="KAF2829539.1"/>
    </source>
</evidence>
<gene>
    <name evidence="2" type="ORF">CC86DRAFT_465133</name>
</gene>
<feature type="region of interest" description="Disordered" evidence="1">
    <location>
        <begin position="1"/>
        <end position="44"/>
    </location>
</feature>
<dbReference type="Proteomes" id="UP000799424">
    <property type="component" value="Unassembled WGS sequence"/>
</dbReference>
<evidence type="ECO:0000256" key="1">
    <source>
        <dbReference type="SAM" id="MobiDB-lite"/>
    </source>
</evidence>
<protein>
    <recommendedName>
        <fullName evidence="4">F-box domain-containing protein</fullName>
    </recommendedName>
</protein>
<name>A0A6A7AA02_9PLEO</name>
<proteinExistence type="predicted"/>
<evidence type="ECO:0000313" key="3">
    <source>
        <dbReference type="Proteomes" id="UP000799424"/>
    </source>
</evidence>
<feature type="compositionally biased region" description="Basic and acidic residues" evidence="1">
    <location>
        <begin position="23"/>
        <end position="38"/>
    </location>
</feature>
<dbReference type="OrthoDB" id="3791020at2759"/>
<sequence length="296" mass="33410">MASEKRKHAIIDDAPSTSNSSDLSKKARLEVPADEGRRTNKSPSLLSLPGELRNQIYHFIVLNFGDRARALELVWDTDERPGFLFQTCRTLRREYRPLYLARKHVVISFNLFEMYLRDFGQDGIGNISVIDGSKGFYRVEVSTNLLPLISSDTASMKISIFPNNDGSTKHGGLIHHTMMNILAPVKATIKDLASAGHLTQVCVAVSKIASPWSYHPVVITFKLSNQYCAQWKPASNESMPEEASKLATVAELVVVGSWFEENVEAEFWCDEWKKPWSVPRIPQEFSWAEHGRMMGH</sequence>
<organism evidence="2 3">
    <name type="scientific">Ophiobolus disseminans</name>
    <dbReference type="NCBI Taxonomy" id="1469910"/>
    <lineage>
        <taxon>Eukaryota</taxon>
        <taxon>Fungi</taxon>
        <taxon>Dikarya</taxon>
        <taxon>Ascomycota</taxon>
        <taxon>Pezizomycotina</taxon>
        <taxon>Dothideomycetes</taxon>
        <taxon>Pleosporomycetidae</taxon>
        <taxon>Pleosporales</taxon>
        <taxon>Pleosporineae</taxon>
        <taxon>Phaeosphaeriaceae</taxon>
        <taxon>Ophiobolus</taxon>
    </lineage>
</organism>